<accession>A0A1I4X2P1</accession>
<dbReference type="OrthoDB" id="9799036at2"/>
<dbReference type="SUPFAM" id="SSF54637">
    <property type="entry name" value="Thioesterase/thiol ester dehydrase-isomerase"/>
    <property type="match status" value="1"/>
</dbReference>
<name>A0A1I4X2P1_9GAMM</name>
<evidence type="ECO:0000313" key="2">
    <source>
        <dbReference type="Proteomes" id="UP000198575"/>
    </source>
</evidence>
<dbReference type="Proteomes" id="UP000198575">
    <property type="component" value="Unassembled WGS sequence"/>
</dbReference>
<dbReference type="PANTHER" id="PTHR31793:SF24">
    <property type="entry name" value="LONG-CHAIN ACYL-COA THIOESTERASE FADM"/>
    <property type="match status" value="1"/>
</dbReference>
<protein>
    <submittedName>
        <fullName evidence="1">Acyl-CoA thioester hydrolase</fullName>
    </submittedName>
</protein>
<dbReference type="EMBL" id="FOVF01000007">
    <property type="protein sequence ID" value="SFN20271.1"/>
    <property type="molecule type" value="Genomic_DNA"/>
</dbReference>
<organism evidence="1 2">
    <name type="scientific">Dokdonella immobilis</name>
    <dbReference type="NCBI Taxonomy" id="578942"/>
    <lineage>
        <taxon>Bacteria</taxon>
        <taxon>Pseudomonadati</taxon>
        <taxon>Pseudomonadota</taxon>
        <taxon>Gammaproteobacteria</taxon>
        <taxon>Lysobacterales</taxon>
        <taxon>Rhodanobacteraceae</taxon>
        <taxon>Dokdonella</taxon>
    </lineage>
</organism>
<dbReference type="AlphaFoldDB" id="A0A1I4X2P1"/>
<evidence type="ECO:0000313" key="1">
    <source>
        <dbReference type="EMBL" id="SFN20271.1"/>
    </source>
</evidence>
<dbReference type="Pfam" id="PF13279">
    <property type="entry name" value="4HBT_2"/>
    <property type="match status" value="1"/>
</dbReference>
<proteinExistence type="predicted"/>
<gene>
    <name evidence="1" type="ORF">SAMN05216289_107100</name>
</gene>
<dbReference type="RefSeq" id="WP_092406569.1">
    <property type="nucleotide sequence ID" value="NZ_FOVF01000007.1"/>
</dbReference>
<dbReference type="Gene3D" id="3.10.129.10">
    <property type="entry name" value="Hotdog Thioesterase"/>
    <property type="match status" value="1"/>
</dbReference>
<dbReference type="PANTHER" id="PTHR31793">
    <property type="entry name" value="4-HYDROXYBENZOYL-COA THIOESTERASE FAMILY MEMBER"/>
    <property type="match status" value="1"/>
</dbReference>
<keyword evidence="2" id="KW-1185">Reference proteome</keyword>
<dbReference type="GO" id="GO:0047617">
    <property type="term" value="F:fatty acyl-CoA hydrolase activity"/>
    <property type="evidence" value="ECO:0007669"/>
    <property type="project" value="TreeGrafter"/>
</dbReference>
<dbReference type="InterPro" id="IPR029069">
    <property type="entry name" value="HotDog_dom_sf"/>
</dbReference>
<sequence>MNDTAEPKLLARVPIRVRWRDLDAYNHVNNATFLTYLEEARLVWLAGIEGEWKTDAFSPVLAASQVNFREQIEWPGELVVEVRCERIGNSSLTLSHRIMSADGERLYSDASVVMVWVDPASGRPVPLPAAVRAACVG</sequence>
<keyword evidence="1" id="KW-0378">Hydrolase</keyword>
<dbReference type="InterPro" id="IPR050563">
    <property type="entry name" value="4-hydroxybenzoyl-CoA_TE"/>
</dbReference>
<dbReference type="STRING" id="578942.SAMN05216289_107100"/>
<reference evidence="1 2" key="1">
    <citation type="submission" date="2016-10" db="EMBL/GenBank/DDBJ databases">
        <authorList>
            <person name="de Groot N.N."/>
        </authorList>
    </citation>
    <scope>NUCLEOTIDE SEQUENCE [LARGE SCALE GENOMIC DNA]</scope>
    <source>
        <strain evidence="1 2">CGMCC 1.7659</strain>
    </source>
</reference>
<dbReference type="CDD" id="cd00586">
    <property type="entry name" value="4HBT"/>
    <property type="match status" value="1"/>
</dbReference>